<evidence type="ECO:0000313" key="5">
    <source>
        <dbReference type="EMBL" id="KAL2099013.1"/>
    </source>
</evidence>
<keyword evidence="6" id="KW-1185">Reference proteome</keyword>
<dbReference type="InterPro" id="IPR013633">
    <property type="entry name" value="NRDE-2"/>
</dbReference>
<feature type="compositionally biased region" description="Basic and acidic residues" evidence="4">
    <location>
        <begin position="307"/>
        <end position="317"/>
    </location>
</feature>
<evidence type="ECO:0008006" key="7">
    <source>
        <dbReference type="Google" id="ProtNLM"/>
    </source>
</evidence>
<feature type="compositionally biased region" description="Basic residues" evidence="4">
    <location>
        <begin position="77"/>
        <end position="98"/>
    </location>
</feature>
<evidence type="ECO:0000256" key="4">
    <source>
        <dbReference type="SAM" id="MobiDB-lite"/>
    </source>
</evidence>
<accession>A0ABD1KIQ9</accession>
<proteinExistence type="inferred from homology"/>
<feature type="compositionally biased region" description="Basic and acidic residues" evidence="4">
    <location>
        <begin position="99"/>
        <end position="108"/>
    </location>
</feature>
<evidence type="ECO:0000256" key="1">
    <source>
        <dbReference type="ARBA" id="ARBA00004123"/>
    </source>
</evidence>
<evidence type="ECO:0000256" key="3">
    <source>
        <dbReference type="ARBA" id="ARBA00023242"/>
    </source>
</evidence>
<organism evidence="5 6">
    <name type="scientific">Coilia grayii</name>
    <name type="common">Gray's grenadier anchovy</name>
    <dbReference type="NCBI Taxonomy" id="363190"/>
    <lineage>
        <taxon>Eukaryota</taxon>
        <taxon>Metazoa</taxon>
        <taxon>Chordata</taxon>
        <taxon>Craniata</taxon>
        <taxon>Vertebrata</taxon>
        <taxon>Euteleostomi</taxon>
        <taxon>Actinopterygii</taxon>
        <taxon>Neopterygii</taxon>
        <taxon>Teleostei</taxon>
        <taxon>Clupei</taxon>
        <taxon>Clupeiformes</taxon>
        <taxon>Clupeoidei</taxon>
        <taxon>Engraulidae</taxon>
        <taxon>Coilinae</taxon>
        <taxon>Coilia</taxon>
    </lineage>
</organism>
<feature type="compositionally biased region" description="Basic and acidic residues" evidence="4">
    <location>
        <begin position="117"/>
        <end position="139"/>
    </location>
</feature>
<dbReference type="Gene3D" id="1.25.40.10">
    <property type="entry name" value="Tetratricopeptide repeat domain"/>
    <property type="match status" value="3"/>
</dbReference>
<sequence length="1195" mass="133007">MALFPAFHGTSTVKRDSSSKELDWLSNQSFRSGDALALHDIALEKAKEAEKGERKESSDKSCGRISGEESEGESGSGRHKKRKKKEKKKKHKKHKRKGGERSDSHDSDSETVYPSDLLRKEQEAQRPKTPAEVEVDRQGKFRWLDDLVSAADGFFCLDRKADPANWQYKSLYRGDIARYKRKGNSSLGLDPRKQAVSWDEPGQENKKQRTERRPERYFSSQARQLLRADALPARPPPPGGDAATQGPNAGPSPSPSANFIQLPSEESEGRAAKGAGSSGVNPLGVYDAGTALWLEGKGHAPAQPDQGPEKKKQGVEGAEARLTARVEELNRRVRENPTDTQGWLEFIRFQDELALWGAMPGGGGSEAERHRVSTRGALEKKLAVAERAVQSNPGCVELQLERLAACGELWEPAALLKEWKKLVFLHPNSAPLWRRYLRFCQGHFGTFSAAKAGAAYGKCLSTLAACADGTMLSHPPLPGVEEDMLDIFLQQCHFLRQTGHSEKAVCLFQGLLDFTFFKPDTVKELPTRQQVDFFEPFWDSGEPRVGEKGARGWKSWMTQQERGGWLVPSETDEDEDEEGDDEEVKDKTLPKWRIWLDVESSREANHWLPWRPDKSKGQSEEDCEDPERQVLFDDIGPSMIRLTRPDLQLRLLCGFLQFLGLPVSAPTYSSRHLESLLLDDLALLQERPDPERPLTSFHPPSAGVAPVGRAGVLVEPCKQVGLCKAGEEFVHNVLQQISPLLALQDRALLHLSWLQYEKLKVLRCVHSHNKKRLRAQGKRSKRLAKCLLKEPDNRGRLDLWREYAHLEWLLGNLEEARKVFDTALGLGVARGLKDPALCHLCLLYAQLETEEAWRAGEGRSSGAGTAAAASPAVHVLTKLAEEATYAPFSGQVAPVAVLKARKSYEQAVEVCLAGLEAGRAKKGQHLAGLVGCYALFQYLTMGMDAANTVYRQARERLQLQASITQQKIVVNSSSTNANNVSIAMAADCEALAVQHAALLRHHTSTSVFPLVHLREALTAALTCSPTSAPLWHLYVQTEARYHSAGRARRFFHSVMKGGHSVVPYLFAVWAEQGRKELLDSVQRSGGQGETLPTLPENGLSNRIRSLFEVATGTEVGAQCPLLWRMYLKFMASEGNMERAKGIFYKALQNVPWAKGLYMDAVLLFPDSVTEFLDLMTEKELRLRAPMEEVEILMED</sequence>
<feature type="compositionally biased region" description="Low complexity" evidence="4">
    <location>
        <begin position="221"/>
        <end position="232"/>
    </location>
</feature>
<dbReference type="SUPFAM" id="SSF48452">
    <property type="entry name" value="TPR-like"/>
    <property type="match status" value="1"/>
</dbReference>
<feature type="region of interest" description="Disordered" evidence="4">
    <location>
        <begin position="297"/>
        <end position="317"/>
    </location>
</feature>
<dbReference type="Pfam" id="PF08424">
    <property type="entry name" value="NRDE-2"/>
    <property type="match status" value="1"/>
</dbReference>
<dbReference type="GO" id="GO:0005634">
    <property type="term" value="C:nucleus"/>
    <property type="evidence" value="ECO:0007669"/>
    <property type="project" value="UniProtKB-SubCell"/>
</dbReference>
<name>A0ABD1KIQ9_9TELE</name>
<feature type="compositionally biased region" description="Basic and acidic residues" evidence="4">
    <location>
        <begin position="47"/>
        <end position="62"/>
    </location>
</feature>
<protein>
    <recommendedName>
        <fullName evidence="7">Protein NRDE2 homolog</fullName>
    </recommendedName>
</protein>
<feature type="region of interest" description="Disordered" evidence="4">
    <location>
        <begin position="47"/>
        <end position="139"/>
    </location>
</feature>
<dbReference type="AlphaFoldDB" id="A0ABD1KIQ9"/>
<dbReference type="InterPro" id="IPR011990">
    <property type="entry name" value="TPR-like_helical_dom_sf"/>
</dbReference>
<comment type="subcellular location">
    <subcellularLocation>
        <location evidence="1">Nucleus</location>
    </subcellularLocation>
</comment>
<dbReference type="EMBL" id="JBHFQA010000005">
    <property type="protein sequence ID" value="KAL2099013.1"/>
    <property type="molecule type" value="Genomic_DNA"/>
</dbReference>
<keyword evidence="3" id="KW-0539">Nucleus</keyword>
<feature type="region of interest" description="Disordered" evidence="4">
    <location>
        <begin position="1"/>
        <end position="20"/>
    </location>
</feature>
<evidence type="ECO:0000256" key="2">
    <source>
        <dbReference type="ARBA" id="ARBA00009265"/>
    </source>
</evidence>
<comment type="similarity">
    <text evidence="2">Belongs to the NRDE2 family.</text>
</comment>
<evidence type="ECO:0000313" key="6">
    <source>
        <dbReference type="Proteomes" id="UP001591681"/>
    </source>
</evidence>
<dbReference type="CDD" id="cd22200">
    <property type="entry name" value="NRDE2_MID"/>
    <property type="match status" value="1"/>
</dbReference>
<feature type="compositionally biased region" description="Basic and acidic residues" evidence="4">
    <location>
        <begin position="203"/>
        <end position="216"/>
    </location>
</feature>
<dbReference type="PANTHER" id="PTHR13471:SF0">
    <property type="entry name" value="NUCLEAR EXOSOME REGULATOR NRDE2"/>
    <property type="match status" value="1"/>
</dbReference>
<feature type="compositionally biased region" description="Low complexity" evidence="4">
    <location>
        <begin position="240"/>
        <end position="258"/>
    </location>
</feature>
<gene>
    <name evidence="5" type="ORF">ACEWY4_005493</name>
</gene>
<dbReference type="PANTHER" id="PTHR13471">
    <property type="entry name" value="TETRATRICOPEPTIDE-LIKE HELICAL"/>
    <property type="match status" value="1"/>
</dbReference>
<feature type="region of interest" description="Disordered" evidence="4">
    <location>
        <begin position="175"/>
        <end position="282"/>
    </location>
</feature>
<comment type="caution">
    <text evidence="5">The sequence shown here is derived from an EMBL/GenBank/DDBJ whole genome shotgun (WGS) entry which is preliminary data.</text>
</comment>
<reference evidence="5 6" key="1">
    <citation type="submission" date="2024-09" db="EMBL/GenBank/DDBJ databases">
        <title>A chromosome-level genome assembly of Gray's grenadier anchovy, Coilia grayii.</title>
        <authorList>
            <person name="Fu Z."/>
        </authorList>
    </citation>
    <scope>NUCLEOTIDE SEQUENCE [LARGE SCALE GENOMIC DNA]</scope>
    <source>
        <strain evidence="5">G4</strain>
        <tissue evidence="5">Muscle</tissue>
    </source>
</reference>
<feature type="region of interest" description="Disordered" evidence="4">
    <location>
        <begin position="564"/>
        <end position="585"/>
    </location>
</feature>
<dbReference type="Proteomes" id="UP001591681">
    <property type="component" value="Unassembled WGS sequence"/>
</dbReference>
<feature type="compositionally biased region" description="Acidic residues" evidence="4">
    <location>
        <begin position="570"/>
        <end position="583"/>
    </location>
</feature>